<dbReference type="PROSITE" id="PS00518">
    <property type="entry name" value="ZF_RING_1"/>
    <property type="match status" value="1"/>
</dbReference>
<dbReference type="GO" id="GO:0061630">
    <property type="term" value="F:ubiquitin protein ligase activity"/>
    <property type="evidence" value="ECO:0007669"/>
    <property type="project" value="UniProtKB-EC"/>
</dbReference>
<reference evidence="8 9" key="1">
    <citation type="submission" date="2024-05" db="EMBL/GenBank/DDBJ databases">
        <title>A draft genome resource for the thread blight pathogen Marasmius tenuissimus strain MS-2.</title>
        <authorList>
            <person name="Yulfo-Soto G.E."/>
            <person name="Baruah I.K."/>
            <person name="Amoako-Attah I."/>
            <person name="Bukari Y."/>
            <person name="Meinhardt L.W."/>
            <person name="Bailey B.A."/>
            <person name="Cohen S.P."/>
        </authorList>
    </citation>
    <scope>NUCLEOTIDE SEQUENCE [LARGE SCALE GENOMIC DNA]</scope>
    <source>
        <strain evidence="8 9">MS-2</strain>
    </source>
</reference>
<organism evidence="8 9">
    <name type="scientific">Marasmius tenuissimus</name>
    <dbReference type="NCBI Taxonomy" id="585030"/>
    <lineage>
        <taxon>Eukaryota</taxon>
        <taxon>Fungi</taxon>
        <taxon>Dikarya</taxon>
        <taxon>Basidiomycota</taxon>
        <taxon>Agaricomycotina</taxon>
        <taxon>Agaricomycetes</taxon>
        <taxon>Agaricomycetidae</taxon>
        <taxon>Agaricales</taxon>
        <taxon>Marasmiineae</taxon>
        <taxon>Marasmiaceae</taxon>
        <taxon>Marasmius</taxon>
    </lineage>
</organism>
<evidence type="ECO:0000256" key="2">
    <source>
        <dbReference type="ARBA" id="ARBA00022771"/>
    </source>
</evidence>
<comment type="caution">
    <text evidence="8">The sequence shown here is derived from an EMBL/GenBank/DDBJ whole genome shotgun (WGS) entry which is preliminary data.</text>
</comment>
<dbReference type="SMART" id="SM00184">
    <property type="entry name" value="RING"/>
    <property type="match status" value="1"/>
</dbReference>
<evidence type="ECO:0000256" key="6">
    <source>
        <dbReference type="SAM" id="MobiDB-lite"/>
    </source>
</evidence>
<keyword evidence="8" id="KW-0808">Transferase</keyword>
<feature type="coiled-coil region" evidence="5">
    <location>
        <begin position="106"/>
        <end position="133"/>
    </location>
</feature>
<feature type="region of interest" description="Disordered" evidence="6">
    <location>
        <begin position="1"/>
        <end position="58"/>
    </location>
</feature>
<evidence type="ECO:0000313" key="8">
    <source>
        <dbReference type="EMBL" id="KAL0068501.1"/>
    </source>
</evidence>
<evidence type="ECO:0000256" key="4">
    <source>
        <dbReference type="PROSITE-ProRule" id="PRU00175"/>
    </source>
</evidence>
<dbReference type="InterPro" id="IPR018957">
    <property type="entry name" value="Znf_C3HC4_RING-type"/>
</dbReference>
<dbReference type="CDD" id="cd16449">
    <property type="entry name" value="RING-HC"/>
    <property type="match status" value="1"/>
</dbReference>
<keyword evidence="1" id="KW-0479">Metal-binding</keyword>
<dbReference type="InterPro" id="IPR013083">
    <property type="entry name" value="Znf_RING/FYVE/PHD"/>
</dbReference>
<evidence type="ECO:0000256" key="1">
    <source>
        <dbReference type="ARBA" id="ARBA00022723"/>
    </source>
</evidence>
<dbReference type="SUPFAM" id="SSF57850">
    <property type="entry name" value="RING/U-box"/>
    <property type="match status" value="1"/>
</dbReference>
<proteinExistence type="predicted"/>
<keyword evidence="2 4" id="KW-0863">Zinc-finger</keyword>
<dbReference type="Pfam" id="PF00097">
    <property type="entry name" value="zf-C3HC4"/>
    <property type="match status" value="1"/>
</dbReference>
<evidence type="ECO:0000259" key="7">
    <source>
        <dbReference type="PROSITE" id="PS50089"/>
    </source>
</evidence>
<evidence type="ECO:0000313" key="9">
    <source>
        <dbReference type="Proteomes" id="UP001437256"/>
    </source>
</evidence>
<keyword evidence="3" id="KW-0862">Zinc</keyword>
<dbReference type="InterPro" id="IPR017907">
    <property type="entry name" value="Znf_RING_CS"/>
</dbReference>
<keyword evidence="9" id="KW-1185">Reference proteome</keyword>
<keyword evidence="8" id="KW-0012">Acyltransferase</keyword>
<evidence type="ECO:0000256" key="3">
    <source>
        <dbReference type="ARBA" id="ARBA00022833"/>
    </source>
</evidence>
<dbReference type="InterPro" id="IPR001841">
    <property type="entry name" value="Znf_RING"/>
</dbReference>
<dbReference type="PROSITE" id="PS50089">
    <property type="entry name" value="ZF_RING_2"/>
    <property type="match status" value="1"/>
</dbReference>
<sequence length="285" mass="32619">MINTQSEKTTSIRDARNRSHPYMGSVVATPPTPPITPMARRKQGTKNKVKENESSSIDASLDDIEGDMVVDHMEDSDAKAFEGGSSSRGPRAKESRLAEIQRLQQLEAVARRLNEIHEVKAEVENKKKFLENQKELLECPGCKKVMGQPFILDCGHQLCRVCLQRLKMDRLMASEESSEKTYNALECPVESCGKAIMYGPWGSAAMGNIASELGKVSKWKNMSQGDPWLFWFDSQVVWKGRVQERLQYWKVILRRIENRTYRLVPRESRSEADRRRRERSREGSN</sequence>
<dbReference type="EC" id="2.3.2.27" evidence="8"/>
<dbReference type="EMBL" id="JBBXMP010000018">
    <property type="protein sequence ID" value="KAL0068501.1"/>
    <property type="molecule type" value="Genomic_DNA"/>
</dbReference>
<gene>
    <name evidence="8" type="primary">TRIM6</name>
    <name evidence="8" type="ORF">AAF712_004579</name>
</gene>
<feature type="domain" description="RING-type" evidence="7">
    <location>
        <begin position="139"/>
        <end position="191"/>
    </location>
</feature>
<evidence type="ECO:0000256" key="5">
    <source>
        <dbReference type="SAM" id="Coils"/>
    </source>
</evidence>
<name>A0ABR3A3P1_9AGAR</name>
<protein>
    <submittedName>
        <fullName evidence="8">Tripartite motif-containing protein</fullName>
        <ecNumber evidence="8">2.3.2.27</ecNumber>
    </submittedName>
</protein>
<dbReference type="Proteomes" id="UP001437256">
    <property type="component" value="Unassembled WGS sequence"/>
</dbReference>
<keyword evidence="5" id="KW-0175">Coiled coil</keyword>
<dbReference type="Gene3D" id="3.30.40.10">
    <property type="entry name" value="Zinc/RING finger domain, C3HC4 (zinc finger)"/>
    <property type="match status" value="1"/>
</dbReference>
<accession>A0ABR3A3P1</accession>